<dbReference type="Proteomes" id="UP001162087">
    <property type="component" value="Chromosome 2"/>
</dbReference>
<accession>A0AA35JD67</accession>
<name>A0AA35JD67_SACK1</name>
<evidence type="ECO:0000313" key="1">
    <source>
        <dbReference type="EMBL" id="CAI4055383.1"/>
    </source>
</evidence>
<sequence>MEKLGLKSAFPYEYGSDFKMTRLNILNSTRCETEFLFSNIKRIMLSVWKYSYTLLSFFLDSTKLIMNDVITISSRDFATKLQIGASQREDQEDTLASTILMGMIIGYSISFGRKSAFFKRHRNPTELKESSSKPSGSISIVINFMEDNLTYDDDFIHENVAKEFMISQLDDSVLNIQIPNTNTSDKTDRVFEHDILGEYDPFNGETATGVLVPPYQSNAGFKALTNDISPHCTKRTLFGKTEGGTNERIKVVEYLTGDDEYLLHDTKQRTHKSNAIVGRFFVQDNTASMNEQLRNIPGPVLVMNTWLGDELFLTMFDKESSFFSDSVPIKKIGPIGEKQELFEVVSHRELICYDKNRSLNRIYNLPNIEKQEICFKKDKTSRPSKKSLMNGKDAASILLWYSTHL</sequence>
<evidence type="ECO:0000313" key="2">
    <source>
        <dbReference type="Proteomes" id="UP001162087"/>
    </source>
</evidence>
<dbReference type="EMBL" id="OX365897">
    <property type="protein sequence ID" value="CAI4055383.1"/>
    <property type="molecule type" value="Genomic_DNA"/>
</dbReference>
<reference evidence="1" key="1">
    <citation type="submission" date="2022-10" db="EMBL/GenBank/DDBJ databases">
        <authorList>
            <person name="Byrne P K."/>
        </authorList>
    </citation>
    <scope>NUCLEOTIDE SEQUENCE</scope>
    <source>
        <strain evidence="1">IFO1802</strain>
    </source>
</reference>
<organism evidence="1 2">
    <name type="scientific">Saccharomyces kudriavzevii (strain ATCC MYA-4449 / AS 2.2408 / CBS 8840 / NBRC 1802 / NCYC 2889)</name>
    <name type="common">Yeast</name>
    <dbReference type="NCBI Taxonomy" id="226230"/>
    <lineage>
        <taxon>Eukaryota</taxon>
        <taxon>Fungi</taxon>
        <taxon>Dikarya</taxon>
        <taxon>Ascomycota</taxon>
        <taxon>Saccharomycotina</taxon>
        <taxon>Saccharomycetes</taxon>
        <taxon>Saccharomycetales</taxon>
        <taxon>Saccharomycetaceae</taxon>
        <taxon>Saccharomyces</taxon>
    </lineage>
</organism>
<protein>
    <submittedName>
        <fullName evidence="1">Uncharacterized protein</fullName>
    </submittedName>
</protein>
<dbReference type="OrthoDB" id="4065855at2759"/>
<proteinExistence type="predicted"/>
<gene>
    <name evidence="1" type="primary">SKDI02G1700</name>
    <name evidence="1" type="ORF">SKDI_02G1700</name>
</gene>
<keyword evidence="2" id="KW-1185">Reference proteome</keyword>